<evidence type="ECO:0000313" key="8">
    <source>
        <dbReference type="EMBL" id="XCC95803.1"/>
    </source>
</evidence>
<evidence type="ECO:0000259" key="7">
    <source>
        <dbReference type="PROSITE" id="PS50198"/>
    </source>
</evidence>
<accession>A0AAU8ALH7</accession>
<dbReference type="RefSeq" id="WP_353474670.1">
    <property type="nucleotide sequence ID" value="NZ_CP123385.1"/>
</dbReference>
<evidence type="ECO:0000256" key="2">
    <source>
        <dbReference type="ARBA" id="ARBA00007656"/>
    </source>
</evidence>
<evidence type="ECO:0000256" key="1">
    <source>
        <dbReference type="ARBA" id="ARBA00000971"/>
    </source>
</evidence>
<dbReference type="EMBL" id="CP123385">
    <property type="protein sequence ID" value="XCC95803.1"/>
    <property type="molecule type" value="Genomic_DNA"/>
</dbReference>
<name>A0AAU8ALH7_9RHOB</name>
<evidence type="ECO:0000256" key="6">
    <source>
        <dbReference type="SAM" id="Phobius"/>
    </source>
</evidence>
<gene>
    <name evidence="8" type="ORF">PVT71_22235</name>
</gene>
<comment type="catalytic activity">
    <reaction evidence="1">
        <text>[protein]-peptidylproline (omega=180) = [protein]-peptidylproline (omega=0)</text>
        <dbReference type="Rhea" id="RHEA:16237"/>
        <dbReference type="Rhea" id="RHEA-COMP:10747"/>
        <dbReference type="Rhea" id="RHEA-COMP:10748"/>
        <dbReference type="ChEBI" id="CHEBI:83833"/>
        <dbReference type="ChEBI" id="CHEBI:83834"/>
        <dbReference type="EC" id="5.2.1.8"/>
    </reaction>
</comment>
<keyword evidence="4 5" id="KW-0697">Rotamase</keyword>
<dbReference type="PANTHER" id="PTHR47245">
    <property type="entry name" value="PEPTIDYLPROLYL ISOMERASE"/>
    <property type="match status" value="1"/>
</dbReference>
<evidence type="ECO:0000256" key="3">
    <source>
        <dbReference type="ARBA" id="ARBA00013194"/>
    </source>
</evidence>
<dbReference type="EC" id="5.2.1.8" evidence="3"/>
<proteinExistence type="inferred from homology"/>
<dbReference type="GO" id="GO:0003755">
    <property type="term" value="F:peptidyl-prolyl cis-trans isomerase activity"/>
    <property type="evidence" value="ECO:0007669"/>
    <property type="project" value="UniProtKB-KW"/>
</dbReference>
<evidence type="ECO:0000256" key="4">
    <source>
        <dbReference type="ARBA" id="ARBA00023110"/>
    </source>
</evidence>
<evidence type="ECO:0000256" key="5">
    <source>
        <dbReference type="PROSITE-ProRule" id="PRU00278"/>
    </source>
</evidence>
<dbReference type="InterPro" id="IPR050245">
    <property type="entry name" value="PrsA_foldase"/>
</dbReference>
<protein>
    <recommendedName>
        <fullName evidence="3">peptidylprolyl isomerase</fullName>
        <ecNumber evidence="3">5.2.1.8</ecNumber>
    </recommendedName>
</protein>
<feature type="domain" description="PpiC" evidence="7">
    <location>
        <begin position="137"/>
        <end position="227"/>
    </location>
</feature>
<comment type="similarity">
    <text evidence="2">Belongs to the PpiC/parvulin rotamase family.</text>
</comment>
<dbReference type="Pfam" id="PF13145">
    <property type="entry name" value="Rotamase_2"/>
    <property type="match status" value="1"/>
</dbReference>
<keyword evidence="6" id="KW-0812">Transmembrane</keyword>
<dbReference type="PROSITE" id="PS50198">
    <property type="entry name" value="PPIC_PPIASE_2"/>
    <property type="match status" value="1"/>
</dbReference>
<sequence length="282" mass="30352">MKIGTVLRSPLLHFFILGGLVFGLYALMAPPQAPGSRDDVLHLTEDEANRLADGFLAAWGRPPTEAESRGLVRDWATEEAMVREALTLGLDKGDAMIRNRLRAKMEFLAEAPAATMEPDDTALQAFYAENAAQYARPAQISFQQVLLPPEASPEEVAALRAELAQGADPAGLGRATMLPPAIEDMAATAVERVFGGGFGTAVAALPLGEWSGPVPSGYGAHLVRLDALREASLPPLEAERAKVLADWRSAEARKMRAAFTDQLLSRYTLDLPQDQPLPDAQQ</sequence>
<reference evidence="8" key="1">
    <citation type="submission" date="2023-02" db="EMBL/GenBank/DDBJ databases">
        <title>Description and genomic characterization of Salipiger bruguierae sp. nov., isolated from the sediment of mangrove plant Bruguiera sexangula.</title>
        <authorList>
            <person name="Long M."/>
        </authorList>
    </citation>
    <scope>NUCLEOTIDE SEQUENCE</scope>
    <source>
        <strain evidence="8">H15</strain>
    </source>
</reference>
<keyword evidence="6" id="KW-0472">Membrane</keyword>
<organism evidence="8">
    <name type="scientific">Alloyangia sp. H15</name>
    <dbReference type="NCBI Taxonomy" id="3029062"/>
    <lineage>
        <taxon>Bacteria</taxon>
        <taxon>Pseudomonadati</taxon>
        <taxon>Pseudomonadota</taxon>
        <taxon>Alphaproteobacteria</taxon>
        <taxon>Rhodobacterales</taxon>
        <taxon>Roseobacteraceae</taxon>
        <taxon>Alloyangia</taxon>
    </lineage>
</organism>
<dbReference type="PANTHER" id="PTHR47245:SF2">
    <property type="entry name" value="PEPTIDYL-PROLYL CIS-TRANS ISOMERASE HP_0175-RELATED"/>
    <property type="match status" value="1"/>
</dbReference>
<dbReference type="AlphaFoldDB" id="A0AAU8ALH7"/>
<keyword evidence="6" id="KW-1133">Transmembrane helix</keyword>
<keyword evidence="5 8" id="KW-0413">Isomerase</keyword>
<dbReference type="InterPro" id="IPR000297">
    <property type="entry name" value="PPIase_PpiC"/>
</dbReference>
<feature type="transmembrane region" description="Helical" evidence="6">
    <location>
        <begin position="12"/>
        <end position="28"/>
    </location>
</feature>